<dbReference type="SUPFAM" id="SSF141868">
    <property type="entry name" value="EAL domain-like"/>
    <property type="match status" value="1"/>
</dbReference>
<dbReference type="RefSeq" id="WP_380860959.1">
    <property type="nucleotide sequence ID" value="NZ_JBHRXV010000009.1"/>
</dbReference>
<dbReference type="InterPro" id="IPR001633">
    <property type="entry name" value="EAL_dom"/>
</dbReference>
<keyword evidence="3" id="KW-1185">Reference proteome</keyword>
<evidence type="ECO:0000313" key="3">
    <source>
        <dbReference type="Proteomes" id="UP001595615"/>
    </source>
</evidence>
<dbReference type="Proteomes" id="UP001595615">
    <property type="component" value="Unassembled WGS sequence"/>
</dbReference>
<dbReference type="EMBL" id="JBHRXV010000009">
    <property type="protein sequence ID" value="MFC3712994.1"/>
    <property type="molecule type" value="Genomic_DNA"/>
</dbReference>
<dbReference type="CDD" id="cd01948">
    <property type="entry name" value="EAL"/>
    <property type="match status" value="1"/>
</dbReference>
<comment type="caution">
    <text evidence="2">The sequence shown here is derived from an EMBL/GenBank/DDBJ whole genome shotgun (WGS) entry which is preliminary data.</text>
</comment>
<proteinExistence type="predicted"/>
<feature type="domain" description="EAL" evidence="1">
    <location>
        <begin position="142"/>
        <end position="394"/>
    </location>
</feature>
<dbReference type="SMART" id="SM00052">
    <property type="entry name" value="EAL"/>
    <property type="match status" value="1"/>
</dbReference>
<name>A0ABV7XEB7_9SPHN</name>
<dbReference type="PANTHER" id="PTHR33121:SF23">
    <property type="entry name" value="CYCLIC DI-GMP PHOSPHODIESTERASE PDEB"/>
    <property type="match status" value="1"/>
</dbReference>
<dbReference type="PROSITE" id="PS50883">
    <property type="entry name" value="EAL"/>
    <property type="match status" value="1"/>
</dbReference>
<protein>
    <submittedName>
        <fullName evidence="2">EAL domain-containing protein</fullName>
    </submittedName>
</protein>
<sequence length="423" mass="44875">MTCAQQQMVPRSRDAVRRPACGVALQVAVDNFAPLSDAYGADATVAIWAALEQRLAEVIAGLGLAAELRAEPPLFHIGLLLPQPAPVDIAAVVDAALIALGSRPIEVAGDLVMAAVSARIDPTTAADLPVASLPIDERLRDDMAVAAATFLAIAEGRLYFLFQSIAGAADAEQALYQECFARLVDGATEHELHTPRGFMPALERLGLTRRFDRAVVEGGLEYLRANPVARVGCNISSLSAVADAWWTPVLDRLAAAPDLAERLVIEITETAPRGDIEPILGFVRAFRRAGCRIAIDNFGAGFSGLRFAVAAAPDIIKIDACYVREQAAHAFGPAYLGHLVGLARCLATEVVVVGIENDSDLSRARMAAADWVQGRHVAPASLFRTAVSRLVSVFTDVPPERRRAEVIFHRPASGSADGAAAPN</sequence>
<reference evidence="3" key="1">
    <citation type="journal article" date="2019" name="Int. J. Syst. Evol. Microbiol.">
        <title>The Global Catalogue of Microorganisms (GCM) 10K type strain sequencing project: providing services to taxonomists for standard genome sequencing and annotation.</title>
        <authorList>
            <consortium name="The Broad Institute Genomics Platform"/>
            <consortium name="The Broad Institute Genome Sequencing Center for Infectious Disease"/>
            <person name="Wu L."/>
            <person name="Ma J."/>
        </authorList>
    </citation>
    <scope>NUCLEOTIDE SEQUENCE [LARGE SCALE GENOMIC DNA]</scope>
    <source>
        <strain evidence="3">KCTC 42644</strain>
    </source>
</reference>
<dbReference type="Gene3D" id="3.20.20.450">
    <property type="entry name" value="EAL domain"/>
    <property type="match status" value="1"/>
</dbReference>
<dbReference type="PANTHER" id="PTHR33121">
    <property type="entry name" value="CYCLIC DI-GMP PHOSPHODIESTERASE PDEF"/>
    <property type="match status" value="1"/>
</dbReference>
<gene>
    <name evidence="2" type="ORF">ACFOMD_10450</name>
</gene>
<accession>A0ABV7XEB7</accession>
<dbReference type="InterPro" id="IPR035919">
    <property type="entry name" value="EAL_sf"/>
</dbReference>
<evidence type="ECO:0000313" key="2">
    <source>
        <dbReference type="EMBL" id="MFC3712994.1"/>
    </source>
</evidence>
<evidence type="ECO:0000259" key="1">
    <source>
        <dbReference type="PROSITE" id="PS50883"/>
    </source>
</evidence>
<dbReference type="Pfam" id="PF00563">
    <property type="entry name" value="EAL"/>
    <property type="match status" value="1"/>
</dbReference>
<dbReference type="InterPro" id="IPR050706">
    <property type="entry name" value="Cyclic-di-GMP_PDE-like"/>
</dbReference>
<organism evidence="2 3">
    <name type="scientific">Sphingoaurantiacus capsulatus</name>
    <dbReference type="NCBI Taxonomy" id="1771310"/>
    <lineage>
        <taxon>Bacteria</taxon>
        <taxon>Pseudomonadati</taxon>
        <taxon>Pseudomonadota</taxon>
        <taxon>Alphaproteobacteria</taxon>
        <taxon>Sphingomonadales</taxon>
        <taxon>Sphingosinicellaceae</taxon>
        <taxon>Sphingoaurantiacus</taxon>
    </lineage>
</organism>